<dbReference type="Pfam" id="PF07811">
    <property type="entry name" value="TadE"/>
    <property type="match status" value="1"/>
</dbReference>
<feature type="transmembrane region" description="Helical" evidence="1">
    <location>
        <begin position="21"/>
        <end position="45"/>
    </location>
</feature>
<dbReference type="Proteomes" id="UP000310553">
    <property type="component" value="Chromosome"/>
</dbReference>
<sequence>MTPRRGTRTFKRRSRGATLAEFVVVGPLAFLLILAIVQLGFMFMARSTLNQAAFMAAREGALRNADPAVIRSALVKGLIPFYQDTTQSNDVMRLSTAWLAAQGDLLVPTRLKIDILNPTPGSFKDWGVSDPSNGNRRYIPNDNLQFRPVSVGTHSKQTLMDANLLRIRVTYAYELKVPLISYIYTRVMCGGSGGGVTAFGDDTTLLDAAGPISNCIDYQQGRTPIVAYATVRMQTPAIEP</sequence>
<gene>
    <name evidence="4" type="ORF">E7Z57_14650</name>
    <name evidence="3" type="ORF">RUN39_v1_680041</name>
</gene>
<name>A0A0S4TW10_RALSL</name>
<dbReference type="InterPro" id="IPR012495">
    <property type="entry name" value="TadE-like_dom"/>
</dbReference>
<keyword evidence="1" id="KW-0472">Membrane</keyword>
<evidence type="ECO:0000259" key="2">
    <source>
        <dbReference type="Pfam" id="PF07811"/>
    </source>
</evidence>
<reference evidence="3" key="1">
    <citation type="submission" date="2015-10" db="EMBL/GenBank/DDBJ databases">
        <authorList>
            <person name="Gilbert D.G."/>
        </authorList>
    </citation>
    <scope>NUCLEOTIDE SEQUENCE</scope>
    <source>
        <strain evidence="3">Phyl III-seqv23</strain>
    </source>
</reference>
<dbReference type="EMBL" id="LN899819">
    <property type="protein sequence ID" value="CUV14037.1"/>
    <property type="molecule type" value="Genomic_DNA"/>
</dbReference>
<reference evidence="4 5" key="2">
    <citation type="submission" date="2019-04" db="EMBL/GenBank/DDBJ databases">
        <title>Complete Genome of UW386 and Higher Quality Genome of UW700.</title>
        <authorList>
            <person name="Jacobs J."/>
            <person name="Perez A."/>
            <person name="Steidl O."/>
            <person name="Allen C."/>
        </authorList>
    </citation>
    <scope>NUCLEOTIDE SEQUENCE [LARGE SCALE GENOMIC DNA]</scope>
    <source>
        <strain evidence="4 5">UW386</strain>
    </source>
</reference>
<dbReference type="EMBL" id="CP039339">
    <property type="protein sequence ID" value="QCX50212.1"/>
    <property type="molecule type" value="Genomic_DNA"/>
</dbReference>
<protein>
    <submittedName>
        <fullName evidence="4">Pilus assembly protein</fullName>
    </submittedName>
    <submittedName>
        <fullName evidence="3">TadE family protein</fullName>
    </submittedName>
</protein>
<keyword evidence="1" id="KW-1133">Transmembrane helix</keyword>
<proteinExistence type="predicted"/>
<feature type="domain" description="TadE-like" evidence="2">
    <location>
        <begin position="16"/>
        <end position="58"/>
    </location>
</feature>
<accession>A0A0S4TW10</accession>
<keyword evidence="1" id="KW-0812">Transmembrane</keyword>
<dbReference type="AlphaFoldDB" id="A0A0S4TW10"/>
<evidence type="ECO:0000313" key="5">
    <source>
        <dbReference type="Proteomes" id="UP000310553"/>
    </source>
</evidence>
<organism evidence="3">
    <name type="scientific">Ralstonia solanacearum</name>
    <name type="common">Pseudomonas solanacearum</name>
    <dbReference type="NCBI Taxonomy" id="305"/>
    <lineage>
        <taxon>Bacteria</taxon>
        <taxon>Pseudomonadati</taxon>
        <taxon>Pseudomonadota</taxon>
        <taxon>Betaproteobacteria</taxon>
        <taxon>Burkholderiales</taxon>
        <taxon>Burkholderiaceae</taxon>
        <taxon>Ralstonia</taxon>
        <taxon>Ralstonia solanacearum species complex</taxon>
    </lineage>
</organism>
<evidence type="ECO:0000313" key="4">
    <source>
        <dbReference type="EMBL" id="QCX50212.1"/>
    </source>
</evidence>
<evidence type="ECO:0000256" key="1">
    <source>
        <dbReference type="SAM" id="Phobius"/>
    </source>
</evidence>
<evidence type="ECO:0000313" key="3">
    <source>
        <dbReference type="EMBL" id="CUV14037.1"/>
    </source>
</evidence>